<evidence type="ECO:0000256" key="6">
    <source>
        <dbReference type="HAMAP-Rule" id="MF_00529"/>
    </source>
</evidence>
<evidence type="ECO:0000256" key="4">
    <source>
        <dbReference type="ARBA" id="ARBA00016274"/>
    </source>
</evidence>
<keyword evidence="8" id="KW-1185">Reference proteome</keyword>
<proteinExistence type="inferred from homology"/>
<evidence type="ECO:0000256" key="2">
    <source>
        <dbReference type="ARBA" id="ARBA00008351"/>
    </source>
</evidence>
<dbReference type="AlphaFoldDB" id="A0A1H8NG80"/>
<sequence>MSASQLETTEPADIVGQLQRAASAEDFFELLDVDFDPKVVNVARLHILKRMGQYLASEDLDGLPVAETKARCKTVLERAYADFVESSPLDQRVFKVLKDAVAPKSPRRPAFVSLDNLK</sequence>
<name>A0A1H8NG80_9BRAD</name>
<reference evidence="8" key="1">
    <citation type="submission" date="2016-10" db="EMBL/GenBank/DDBJ databases">
        <authorList>
            <person name="Varghese N."/>
            <person name="Submissions S."/>
        </authorList>
    </citation>
    <scope>NUCLEOTIDE SEQUENCE [LARGE SCALE GENOMIC DNA]</scope>
    <source>
        <strain evidence="8">DSM 123</strain>
    </source>
</reference>
<dbReference type="InterPro" id="IPR004893">
    <property type="entry name" value="NifW"/>
</dbReference>
<evidence type="ECO:0000313" key="8">
    <source>
        <dbReference type="Proteomes" id="UP000199615"/>
    </source>
</evidence>
<dbReference type="Pfam" id="PF03206">
    <property type="entry name" value="NifW"/>
    <property type="match status" value="1"/>
</dbReference>
<comment type="similarity">
    <text evidence="2 6">Belongs to the NifW family.</text>
</comment>
<dbReference type="EMBL" id="FODT01000002">
    <property type="protein sequence ID" value="SEO28615.1"/>
    <property type="molecule type" value="Genomic_DNA"/>
</dbReference>
<evidence type="ECO:0000313" key="7">
    <source>
        <dbReference type="EMBL" id="SEO28615.1"/>
    </source>
</evidence>
<comment type="subunit">
    <text evidence="3 6">Homotrimer; associates with NifD.</text>
</comment>
<dbReference type="GO" id="GO:0009399">
    <property type="term" value="P:nitrogen fixation"/>
    <property type="evidence" value="ECO:0007669"/>
    <property type="project" value="UniProtKB-UniRule"/>
</dbReference>
<evidence type="ECO:0000256" key="1">
    <source>
        <dbReference type="ARBA" id="ARBA00002247"/>
    </source>
</evidence>
<evidence type="ECO:0000256" key="3">
    <source>
        <dbReference type="ARBA" id="ARBA00011284"/>
    </source>
</evidence>
<dbReference type="NCBIfam" id="NF002009">
    <property type="entry name" value="PRK00810.1"/>
    <property type="match status" value="1"/>
</dbReference>
<dbReference type="Proteomes" id="UP000199615">
    <property type="component" value="Unassembled WGS sequence"/>
</dbReference>
<dbReference type="PIRSF" id="PIRSF005790">
    <property type="entry name" value="NifW"/>
    <property type="match status" value="1"/>
</dbReference>
<dbReference type="RefSeq" id="WP_092682430.1">
    <property type="nucleotide sequence ID" value="NZ_FODT01000002.1"/>
</dbReference>
<dbReference type="OrthoDB" id="9811868at2"/>
<protein>
    <recommendedName>
        <fullName evidence="4 6">Nitrogenase-stabilizing/protective protein NifW</fullName>
    </recommendedName>
</protein>
<dbReference type="HAMAP" id="MF_00529">
    <property type="entry name" value="NifW"/>
    <property type="match status" value="1"/>
</dbReference>
<gene>
    <name evidence="6" type="primary">nifW</name>
    <name evidence="7" type="ORF">SAMN05444123_10291</name>
</gene>
<comment type="function">
    <text evidence="1 6">May protect the nitrogenase Fe-Mo protein from oxidative damage.</text>
</comment>
<accession>A0A1H8NG80</accession>
<keyword evidence="5 6" id="KW-0535">Nitrogen fixation</keyword>
<evidence type="ECO:0000256" key="5">
    <source>
        <dbReference type="ARBA" id="ARBA00023231"/>
    </source>
</evidence>
<organism evidence="7 8">
    <name type="scientific">Rhodopseudomonas pseudopalustris</name>
    <dbReference type="NCBI Taxonomy" id="1513892"/>
    <lineage>
        <taxon>Bacteria</taxon>
        <taxon>Pseudomonadati</taxon>
        <taxon>Pseudomonadota</taxon>
        <taxon>Alphaproteobacteria</taxon>
        <taxon>Hyphomicrobiales</taxon>
        <taxon>Nitrobacteraceae</taxon>
        <taxon>Rhodopseudomonas</taxon>
    </lineage>
</organism>